<evidence type="ECO:0000313" key="3">
    <source>
        <dbReference type="Proteomes" id="UP000242254"/>
    </source>
</evidence>
<dbReference type="GeneID" id="35443012"/>
<dbReference type="Gene3D" id="1.20.1280.50">
    <property type="match status" value="1"/>
</dbReference>
<dbReference type="Proteomes" id="UP000242254">
    <property type="component" value="Unassembled WGS sequence"/>
</dbReference>
<keyword evidence="3" id="KW-1185">Reference proteome</keyword>
<feature type="domain" description="F-box" evidence="1">
    <location>
        <begin position="4"/>
        <end position="49"/>
    </location>
</feature>
<reference evidence="2 3" key="1">
    <citation type="journal article" date="2016" name="Proc. Natl. Acad. Sci. U.S.A.">
        <title>Lipid metabolic changes in an early divergent fungus govern the establishment of a mutualistic symbiosis with endobacteria.</title>
        <authorList>
            <person name="Lastovetsky O.A."/>
            <person name="Gaspar M.L."/>
            <person name="Mondo S.J."/>
            <person name="LaButti K.M."/>
            <person name="Sandor L."/>
            <person name="Grigoriev I.V."/>
            <person name="Henry S.A."/>
            <person name="Pawlowska T.E."/>
        </authorList>
    </citation>
    <scope>NUCLEOTIDE SEQUENCE [LARGE SCALE GENOMIC DNA]</scope>
    <source>
        <strain evidence="2 3">ATCC 52813</strain>
    </source>
</reference>
<dbReference type="InterPro" id="IPR001810">
    <property type="entry name" value="F-box_dom"/>
</dbReference>
<evidence type="ECO:0000313" key="2">
    <source>
        <dbReference type="EMBL" id="PHZ08810.1"/>
    </source>
</evidence>
<dbReference type="InterPro" id="IPR036047">
    <property type="entry name" value="F-box-like_dom_sf"/>
</dbReference>
<accession>A0A2G4SJ58</accession>
<dbReference type="CDD" id="cd09917">
    <property type="entry name" value="F-box_SF"/>
    <property type="match status" value="1"/>
</dbReference>
<sequence length="576" mass="66913">MSNWSDLPAEILINIYRYLHSLKDVSQCQRTCKQWSKSAQLVLYERLTFSERHIDQFVQSIRSFPSDRTKLTKSIHFSLLYEERHYRNSRNYLLEISKLCPNVEEVSAFGAVPEFYRELACAAIFYWKNLKRVARPFINRFSLIDYSLCVFQLEHSIQQVAISRDFCMEGIGRDFLERLNHFPCLNKIVLMDPTKPKHLDDILQRVPTISALDLVSLEDFDEFKYDPSLVTPCPDVKSIEGLMLPADESIWSYVKDKFPALEYLEMTINLSGYERVKQDYFCGLLEHVQRIPKYHIQLLLPPFELTSLVLRYQRPVSLSLYMDFRQIDIIQKNAEGAPLIRIAYPTSMNEMEAILTEMQLKDSPNSDLKTKDIQVHQLLEHCGSGLERLSLKMARSVRSYENPLKDILRLCPILKELHYTVHALYEISLEDEKKLQASSIKSLSIATGSAEEEALLQLSILFPSLRRFRLSIGTLSSYQKNDCFILDMPSTSLEYLYLHLQDVPYSLNKSKYQNDPITVKIFTDSIDGKLYAINNNTLQECFIHSMSPKLYIRCQDIQYISLKIGQQFATSSLLSI</sequence>
<gene>
    <name evidence="2" type="ORF">RHIMIDRAFT_267773</name>
</gene>
<dbReference type="SUPFAM" id="SSF81383">
    <property type="entry name" value="F-box domain"/>
    <property type="match status" value="1"/>
</dbReference>
<dbReference type="Pfam" id="PF12937">
    <property type="entry name" value="F-box-like"/>
    <property type="match status" value="1"/>
</dbReference>
<organism evidence="2 3">
    <name type="scientific">Rhizopus microsporus ATCC 52813</name>
    <dbReference type="NCBI Taxonomy" id="1340429"/>
    <lineage>
        <taxon>Eukaryota</taxon>
        <taxon>Fungi</taxon>
        <taxon>Fungi incertae sedis</taxon>
        <taxon>Mucoromycota</taxon>
        <taxon>Mucoromycotina</taxon>
        <taxon>Mucoromycetes</taxon>
        <taxon>Mucorales</taxon>
        <taxon>Mucorineae</taxon>
        <taxon>Rhizopodaceae</taxon>
        <taxon>Rhizopus</taxon>
    </lineage>
</organism>
<name>A0A2G4SJ58_RHIZD</name>
<evidence type="ECO:0000259" key="1">
    <source>
        <dbReference type="Pfam" id="PF12937"/>
    </source>
</evidence>
<protein>
    <recommendedName>
        <fullName evidence="1">F-box domain-containing protein</fullName>
    </recommendedName>
</protein>
<dbReference type="RefSeq" id="XP_023462518.1">
    <property type="nucleotide sequence ID" value="XM_023612023.1"/>
</dbReference>
<proteinExistence type="predicted"/>
<dbReference type="EMBL" id="KZ303862">
    <property type="protein sequence ID" value="PHZ08810.1"/>
    <property type="molecule type" value="Genomic_DNA"/>
</dbReference>
<dbReference type="AlphaFoldDB" id="A0A2G4SJ58"/>